<name>A0A4Y2DZB4_ARAVE</name>
<reference evidence="1 2" key="1">
    <citation type="journal article" date="2019" name="Sci. Rep.">
        <title>Orb-weaving spider Araneus ventricosus genome elucidates the spidroin gene catalogue.</title>
        <authorList>
            <person name="Kono N."/>
            <person name="Nakamura H."/>
            <person name="Ohtoshi R."/>
            <person name="Moran D.A.P."/>
            <person name="Shinohara A."/>
            <person name="Yoshida Y."/>
            <person name="Fujiwara M."/>
            <person name="Mori M."/>
            <person name="Tomita M."/>
            <person name="Arakawa K."/>
        </authorList>
    </citation>
    <scope>NUCLEOTIDE SEQUENCE [LARGE SCALE GENOMIC DNA]</scope>
</reference>
<protein>
    <submittedName>
        <fullName evidence="1">Uncharacterized protein</fullName>
    </submittedName>
</protein>
<sequence>MKSFVSADALRLLFGWLQPGIDIPTFSHRRAGIWDWDFQFLAFSSCQFRMVISEFIPTIAGMCFDPGESHQPLSQIKKILNFVYCRRPRRGAPQSHNGRLTVSMGIDPDPVFQSPPHLKINCSQISLKNGIILI</sequence>
<keyword evidence="2" id="KW-1185">Reference proteome</keyword>
<gene>
    <name evidence="1" type="ORF">AVEN_264832_1</name>
</gene>
<dbReference type="AlphaFoldDB" id="A0A4Y2DZB4"/>
<accession>A0A4Y2DZB4</accession>
<dbReference type="Proteomes" id="UP000499080">
    <property type="component" value="Unassembled WGS sequence"/>
</dbReference>
<evidence type="ECO:0000313" key="1">
    <source>
        <dbReference type="EMBL" id="GBM21399.1"/>
    </source>
</evidence>
<evidence type="ECO:0000313" key="2">
    <source>
        <dbReference type="Proteomes" id="UP000499080"/>
    </source>
</evidence>
<comment type="caution">
    <text evidence="1">The sequence shown here is derived from an EMBL/GenBank/DDBJ whole genome shotgun (WGS) entry which is preliminary data.</text>
</comment>
<proteinExistence type="predicted"/>
<organism evidence="1 2">
    <name type="scientific">Araneus ventricosus</name>
    <name type="common">Orbweaver spider</name>
    <name type="synonym">Epeira ventricosa</name>
    <dbReference type="NCBI Taxonomy" id="182803"/>
    <lineage>
        <taxon>Eukaryota</taxon>
        <taxon>Metazoa</taxon>
        <taxon>Ecdysozoa</taxon>
        <taxon>Arthropoda</taxon>
        <taxon>Chelicerata</taxon>
        <taxon>Arachnida</taxon>
        <taxon>Araneae</taxon>
        <taxon>Araneomorphae</taxon>
        <taxon>Entelegynae</taxon>
        <taxon>Araneoidea</taxon>
        <taxon>Araneidae</taxon>
        <taxon>Araneus</taxon>
    </lineage>
</organism>
<dbReference type="EMBL" id="BGPR01000458">
    <property type="protein sequence ID" value="GBM21399.1"/>
    <property type="molecule type" value="Genomic_DNA"/>
</dbReference>